<protein>
    <submittedName>
        <fullName evidence="2">Uncharacterized protein</fullName>
    </submittedName>
</protein>
<sequence>MPNELTPATRGSSGRGHGPDDVWTCRLSASRAMAGFGVAKLRLGGSCRLRMLRATLSRPTMPAAASRWPTLVLAEPTSKGPVAVPGTPTAAPSAAASIGSPTGVPVPWSSTYWTDCGATAARS</sequence>
<organism evidence="2 3">
    <name type="scientific">Dactylosporangium darangshiense</name>
    <dbReference type="NCBI Taxonomy" id="579108"/>
    <lineage>
        <taxon>Bacteria</taxon>
        <taxon>Bacillati</taxon>
        <taxon>Actinomycetota</taxon>
        <taxon>Actinomycetes</taxon>
        <taxon>Micromonosporales</taxon>
        <taxon>Micromonosporaceae</taxon>
        <taxon>Dactylosporangium</taxon>
    </lineage>
</organism>
<accession>A0ABP8DEX1</accession>
<gene>
    <name evidence="2" type="ORF">GCM10022255_058720</name>
</gene>
<evidence type="ECO:0000313" key="3">
    <source>
        <dbReference type="Proteomes" id="UP001500620"/>
    </source>
</evidence>
<evidence type="ECO:0000313" key="2">
    <source>
        <dbReference type="EMBL" id="GAA4254351.1"/>
    </source>
</evidence>
<keyword evidence="3" id="KW-1185">Reference proteome</keyword>
<reference evidence="3" key="1">
    <citation type="journal article" date="2019" name="Int. J. Syst. Evol. Microbiol.">
        <title>The Global Catalogue of Microorganisms (GCM) 10K type strain sequencing project: providing services to taxonomists for standard genome sequencing and annotation.</title>
        <authorList>
            <consortium name="The Broad Institute Genomics Platform"/>
            <consortium name="The Broad Institute Genome Sequencing Center for Infectious Disease"/>
            <person name="Wu L."/>
            <person name="Ma J."/>
        </authorList>
    </citation>
    <scope>NUCLEOTIDE SEQUENCE [LARGE SCALE GENOMIC DNA]</scope>
    <source>
        <strain evidence="3">JCM 17441</strain>
    </source>
</reference>
<comment type="caution">
    <text evidence="2">The sequence shown here is derived from an EMBL/GenBank/DDBJ whole genome shotgun (WGS) entry which is preliminary data.</text>
</comment>
<evidence type="ECO:0000256" key="1">
    <source>
        <dbReference type="SAM" id="MobiDB-lite"/>
    </source>
</evidence>
<feature type="region of interest" description="Disordered" evidence="1">
    <location>
        <begin position="1"/>
        <end position="20"/>
    </location>
</feature>
<dbReference type="EMBL" id="BAABAT010000018">
    <property type="protein sequence ID" value="GAA4254351.1"/>
    <property type="molecule type" value="Genomic_DNA"/>
</dbReference>
<proteinExistence type="predicted"/>
<name>A0ABP8DEX1_9ACTN</name>
<dbReference type="Proteomes" id="UP001500620">
    <property type="component" value="Unassembled WGS sequence"/>
</dbReference>